<dbReference type="PATRIC" id="fig|1397108.4.peg.1585"/>
<keyword evidence="2" id="KW-1185">Reference proteome</keyword>
<dbReference type="OrthoDB" id="7875081at2"/>
<reference evidence="2" key="1">
    <citation type="submission" date="2015-05" db="EMBL/GenBank/DDBJ databases">
        <authorList>
            <person name="Oh H.-M."/>
            <person name="Yang J.-A."/>
            <person name="Cho J.-C."/>
            <person name="Kang I."/>
        </authorList>
    </citation>
    <scope>NUCLEOTIDE SEQUENCE [LARGE SCALE GENOMIC DNA]</scope>
    <source>
        <strain evidence="2">IMCC 12053</strain>
    </source>
</reference>
<dbReference type="RefSeq" id="WP_062217506.1">
    <property type="nucleotide sequence ID" value="NZ_CP012023.1"/>
</dbReference>
<dbReference type="EMBL" id="CP012023">
    <property type="protein sequence ID" value="ALI55498.1"/>
    <property type="molecule type" value="Genomic_DNA"/>
</dbReference>
<dbReference type="STRING" id="1397108.IMCC12053_1551"/>
<protein>
    <submittedName>
        <fullName evidence="1">Uncharacterized protein</fullName>
    </submittedName>
</protein>
<dbReference type="Proteomes" id="UP000064920">
    <property type="component" value="Chromosome"/>
</dbReference>
<name>A0A0N9ZIF2_9RHOB</name>
<dbReference type="AlphaFoldDB" id="A0A0N9ZIF2"/>
<evidence type="ECO:0000313" key="1">
    <source>
        <dbReference type="EMBL" id="ALI55498.1"/>
    </source>
</evidence>
<organism evidence="1 2">
    <name type="scientific">Celeribacter marinus</name>
    <dbReference type="NCBI Taxonomy" id="1397108"/>
    <lineage>
        <taxon>Bacteria</taxon>
        <taxon>Pseudomonadati</taxon>
        <taxon>Pseudomonadota</taxon>
        <taxon>Alphaproteobacteria</taxon>
        <taxon>Rhodobacterales</taxon>
        <taxon>Roseobacteraceae</taxon>
        <taxon>Celeribacter</taxon>
    </lineage>
</organism>
<proteinExistence type="predicted"/>
<evidence type="ECO:0000313" key="2">
    <source>
        <dbReference type="Proteomes" id="UP000064920"/>
    </source>
</evidence>
<dbReference type="InterPro" id="IPR046619">
    <property type="entry name" value="DUF6732"/>
</dbReference>
<sequence>MTRVLAFFFALFASPTFAHVGHITDVAGHDHWVAGIALGIAVGVAAWGAIKGAKEDKAQAEDASETDGHIDAEPQEA</sequence>
<dbReference type="Pfam" id="PF20506">
    <property type="entry name" value="DUF6732"/>
    <property type="match status" value="1"/>
</dbReference>
<dbReference type="KEGG" id="cmar:IMCC12053_1551"/>
<gene>
    <name evidence="1" type="ORF">IMCC12053_1551</name>
</gene>
<accession>A0A0N9ZIF2</accession>